<dbReference type="Pfam" id="PF06398">
    <property type="entry name" value="Pex24p"/>
    <property type="match status" value="1"/>
</dbReference>
<feature type="domain" description="Vacuolar protein sorting-associated protein 13 VPS13 adaptor binding" evidence="2">
    <location>
        <begin position="1296"/>
        <end position="1802"/>
    </location>
</feature>
<dbReference type="GO" id="GO:0045053">
    <property type="term" value="P:protein retention in Golgi apparatus"/>
    <property type="evidence" value="ECO:0007669"/>
    <property type="project" value="TreeGrafter"/>
</dbReference>
<feature type="domain" description="Intermembrane lipid transfer protein VPS13-like C-terminal" evidence="3">
    <location>
        <begin position="2247"/>
        <end position="2355"/>
    </location>
</feature>
<dbReference type="OMA" id="CGRIRCA"/>
<evidence type="ECO:0000259" key="3">
    <source>
        <dbReference type="Pfam" id="PF25037"/>
    </source>
</evidence>
<evidence type="ECO:0000259" key="2">
    <source>
        <dbReference type="Pfam" id="PF25036"/>
    </source>
</evidence>
<proteinExistence type="predicted"/>
<dbReference type="InterPro" id="IPR009543">
    <property type="entry name" value="VPS13_VAB"/>
</dbReference>
<protein>
    <recommendedName>
        <fullName evidence="6">Peroxin/Ferlin domain-containing protein</fullName>
    </recommendedName>
</protein>
<feature type="domain" description="TECPR1-like DysF" evidence="1">
    <location>
        <begin position="1215"/>
        <end position="1282"/>
    </location>
</feature>
<evidence type="ECO:0008006" key="6">
    <source>
        <dbReference type="Google" id="ProtNLM"/>
    </source>
</evidence>
<dbReference type="GO" id="GO:0005737">
    <property type="term" value="C:cytoplasm"/>
    <property type="evidence" value="ECO:0007669"/>
    <property type="project" value="UniProtKB-ARBA"/>
</dbReference>
<dbReference type="PANTHER" id="PTHR16166:SF137">
    <property type="entry name" value="PLECKSTRIN HOMOLOGY (PH) DOMAIN-CONTAINING PROTEIN"/>
    <property type="match status" value="1"/>
</dbReference>
<dbReference type="InterPro" id="IPR010482">
    <property type="entry name" value="TECPR1-like_DysF"/>
</dbReference>
<dbReference type="Pfam" id="PF25037">
    <property type="entry name" value="VPS13_C"/>
    <property type="match status" value="1"/>
</dbReference>
<sequence>MIILDANFTESLMSIALCVQRPQLLVALDFLLAVVEFFVPTVAHMLLNQEDENYSQMVDAFILDRSPYIQESAKVLLSPRNPLVADDERFDLFIYDGGGGTLHLQDRNGRDFNSPSKETVVYVGDGKRLQFKNVTIKGGRYLDSCISLGTNSGYSASADDNVILEGGEESPLQLSEEGQKAPSLNAAAGPSKDLFIELQAIGPELTFYNTSKDVAESLILSNKLLHAQFDAFSSIVLKGDDMEVNANILGLAMESNGIRILEPFDTKMTFTNASGKTSIKIRVSNIFMNFSFSILTLFLAVEEDILTFLRQTSKKMTLMCSQFDRVGTIENPQSDQVYAIWRPRAPPGFAVLGDYLTPLDKPPSKGALVVNISAIRVKKPISFKKIWPTGDSHAFKSIKDCDANVSCSIWMPEAPEGYVALGCVASSGRNPPALSSVLCIYASLVAPCGLRDCITISLSDGNRTSLAFWRVDNSMGTFLPAEPTTLCLTNKPYGLRLLLFGLSEISAPIETGALHSPSGTQISDRSMIRSTRWNFEAIASFHLIWWNLGSSSRKKVSIWRPIVPDGMIYFGDIVVQGYEPPNVCVVLRNMGDDDLLKPPSDFQLVGQIKKQRGIESISFWMPQGPPGYVAMGCVACKGAPKQYEFNSLRCIRSDMVTGVQFSEESVWDTSEVRSTAEPFSIWEVGNELRTFIVRSGTKKPSKRFALKLIDSDMPSGLNNMVIDGEVGTFSIALFDDYGGLMVPLFNMSLSELVFNWNGRSDSLWSTLSFALSARSFNDKLECWEPLIEPVDGHLRYQYNSNTLGSNSQLRLTSSRDFNLNLSVSNANMIFQAYASWSNLSHVHDSLRKRESDTPRHSGHSIIDMHHRKNYYIIPQNMLGQDIYMRATEIRGLSKVVWMPSGDMKPVRVPVSKDMLDSHLNGKLCRKPMMMVTVIIEEAQFPAFEDLSSHQYAVSIHLGSDLSVRNGSVPSNQHSVRIRTSGKISDELSSGLVSVKWSEIFFFKVESLDNYMLELRLTDLGQDKPIGYFSAPLKEIARNFEEIQAAYDYLYELSWIDLYPEEHTEMGQKANDTGRISCAVLFSSDPDTEINQNTEIGNKYSGFIQISPTKEGPWTSVRLNYAAPAACWRLGNDVVASEVIVRDGNRFVNIRSLVSVRNSTEFTLDVCLELKNTSETVGCMNKEMETEGRHDCNRIFSDEYFETEKYDPSVGWVSCSSPSSSQILSQVELPSGWEWVDDWHLDTASVRTSDGWVYAPDVSSLKWPESYNPIKHVNYARRRRWVRNKRRVDHQVDNWISVGQLRPGDICPLPLPGVTQTGAYVLKLRPSNLESNNEYSWSTVVSKHGESEKSTSFKKDAEVCVSTLIESEELLYCSETSGTSSSNCRSLWFCLSIRATEIAKDMNSDPIQDWTLLVKSPLSVTNFLPLPAEYSVLERQLGGHFVDCSRGIFNPGEVVKVYNADVRKPLYLSLLPKGGWMPIHEAVLLSDPQRDPSKTLSLRSSVSGRIVHIILEHLQAKDQIGSARVVRIYAPYWFTIARCPPLTCRLNDMSRRKKKQKIVMPFQPIKANDVFEEITQEEIYEGYTIASALNFKSLGLTVAVSESGNEQFGAPKDLSPLGDMDGSLDINAYDSDGKCIRLFVSSKPCPHQSVPTKVISIRPFMTFTNRLGESIFMKISDEDEPKILWASDYRVSFLFREASDLLQVRLGDTHWSFPLHIKKEDTINIVLRKHDGTRRFLKAEIRGYEEGSRFIVVFRVGSTKGPFRIENRTFSKTISIRQSGFGDDAWVILRPLSTTNFSWENPYGPRLIDARVDTEACISISNFDMEVDGSCFVEETLGVQFQVVDVGSIKIVRLTDVTMVIGDGIVPASNWGNNFHGHMANNESPLEIIIELAVVGVSLVDHRPKELSYMYLERVFLSYSSGYDGGTTSRFKLMIGYLQLDNQLPLTLMPVLLAPEQYSDVNHPVFKMTITMRNETTDGIQVYPYVFVRVTERCWRLNIHEPILWALFNFYSNLQLDRIPQSSDVKQVDPEIRVDLIDVSEIRLKVSFETAPAERPRGILGVWSPVLSAIGNAFKFQVHLRKVMHRDRFMRKSSVVPAIGHRIWRDLIHNPLHLIFSVDVLGMTSSTLASLSRGFAELSTDGQFMKLRSKQVWSRRITGVGDGIRQGTEALAQGVAFGVSGVVTKPVESARQNGLLGLAHGLGRAFVGFIAQPVSGALDFFSLTVDGIGASCTKCLEVLSNKTTTQRIRNPRAIRVDGILREYCQREAEGQMVLYLAEASRHFGCTEIFKEPSKYALSDYYEEHFVVPYQRIVLVTDKRVMLLQCLALDKMDKKPSKIMWDVSWEDLMALELAKAGSHRPSHLILHLKSFRRSECFVRLIKCNFEEETAGREPQAVRICTVIRKMWKAYQTDKKSLFLKVPSSQRHVCFAWTEADGVEPRIQKKVIIKASDLSLVGTVADSGRFVKHSVNFKKIWSSEQEPKARCSLCRKQVPGDAGICSIWRPVCPEGYIFIGDIAHVGIHPPNVAAIYRFAEELFKLPIGYDLVWRNCPDDYKVPVSIWHPRAPEGYVSPGCVAVDSYEEPDPDLVYCVSESLIEETTFEDQKVWSAPDSYPWACHIYQVRSDALHFVALRQPSEESDWKPLRIADKTEPPHEVSGS</sequence>
<dbReference type="InterPro" id="IPR009291">
    <property type="entry name" value="Vps62"/>
</dbReference>
<dbReference type="Pfam" id="PF06101">
    <property type="entry name" value="Vps62"/>
    <property type="match status" value="3"/>
</dbReference>
<organism evidence="4 5">
    <name type="scientific">Kalanchoe fedtschenkoi</name>
    <name type="common">Lavender scallops</name>
    <name type="synonym">South American air plant</name>
    <dbReference type="NCBI Taxonomy" id="63787"/>
    <lineage>
        <taxon>Eukaryota</taxon>
        <taxon>Viridiplantae</taxon>
        <taxon>Streptophyta</taxon>
        <taxon>Embryophyta</taxon>
        <taxon>Tracheophyta</taxon>
        <taxon>Spermatophyta</taxon>
        <taxon>Magnoliopsida</taxon>
        <taxon>eudicotyledons</taxon>
        <taxon>Gunneridae</taxon>
        <taxon>Pentapetalae</taxon>
        <taxon>Saxifragales</taxon>
        <taxon>Crassulaceae</taxon>
        <taxon>Kalanchoe</taxon>
    </lineage>
</organism>
<dbReference type="Pfam" id="PF25036">
    <property type="entry name" value="VPS13_VAB"/>
    <property type="match status" value="1"/>
</dbReference>
<evidence type="ECO:0000313" key="4">
    <source>
        <dbReference type="EnsemblPlants" id="Kaladp1129s0051.1.v1.1"/>
    </source>
</evidence>
<evidence type="ECO:0000259" key="1">
    <source>
        <dbReference type="Pfam" id="PF06398"/>
    </source>
</evidence>
<accession>A0A7N1A9Q6</accession>
<evidence type="ECO:0000313" key="5">
    <source>
        <dbReference type="Proteomes" id="UP000594263"/>
    </source>
</evidence>
<reference evidence="4" key="1">
    <citation type="submission" date="2021-01" db="UniProtKB">
        <authorList>
            <consortium name="EnsemblPlants"/>
        </authorList>
    </citation>
    <scope>IDENTIFICATION</scope>
</reference>
<dbReference type="EnsemblPlants" id="Kaladp1129s0051.1.v1.1">
    <property type="protein sequence ID" value="Kaladp1129s0051.1.v1.1"/>
    <property type="gene ID" value="Kaladp1129s0051.v1.1"/>
</dbReference>
<dbReference type="Proteomes" id="UP000594263">
    <property type="component" value="Unplaced"/>
</dbReference>
<dbReference type="InterPro" id="IPR026847">
    <property type="entry name" value="VPS13"/>
</dbReference>
<dbReference type="GO" id="GO:0098588">
    <property type="term" value="C:bounding membrane of organelle"/>
    <property type="evidence" value="ECO:0007669"/>
    <property type="project" value="UniProtKB-ARBA"/>
</dbReference>
<keyword evidence="5" id="KW-1185">Reference proteome</keyword>
<dbReference type="InterPro" id="IPR056748">
    <property type="entry name" value="VPS13-like_C"/>
</dbReference>
<name>A0A7N1A9Q6_KALFE</name>
<dbReference type="Gramene" id="Kaladp1129s0051.1.v1.1">
    <property type="protein sequence ID" value="Kaladp1129s0051.1.v1.1"/>
    <property type="gene ID" value="Kaladp1129s0051.v1.1"/>
</dbReference>
<dbReference type="PANTHER" id="PTHR16166">
    <property type="entry name" value="VACUOLAR PROTEIN SORTING-ASSOCIATED PROTEIN VPS13"/>
    <property type="match status" value="1"/>
</dbReference>
<dbReference type="GO" id="GO:0006623">
    <property type="term" value="P:protein targeting to vacuole"/>
    <property type="evidence" value="ECO:0007669"/>
    <property type="project" value="TreeGrafter"/>
</dbReference>